<sequence>MLLKNTVFDPAYLSTPEKRDPTLEDKYVLEDEYAGSDSSLPSGDFSTSLKVKNATKTEKHPVDKHNDSKVMIKNSTSRSTSKPTKLIDNEIEVVSQPNIMELDDGLVFIRITPPCEYLSL</sequence>
<dbReference type="EMBL" id="CM045879">
    <property type="protein sequence ID" value="KAI7938658.1"/>
    <property type="molecule type" value="Genomic_DNA"/>
</dbReference>
<organism evidence="1 2">
    <name type="scientific">Puccinia striiformis f. sp. tritici</name>
    <dbReference type="NCBI Taxonomy" id="168172"/>
    <lineage>
        <taxon>Eukaryota</taxon>
        <taxon>Fungi</taxon>
        <taxon>Dikarya</taxon>
        <taxon>Basidiomycota</taxon>
        <taxon>Pucciniomycotina</taxon>
        <taxon>Pucciniomycetes</taxon>
        <taxon>Pucciniales</taxon>
        <taxon>Pucciniaceae</taxon>
        <taxon>Puccinia</taxon>
    </lineage>
</organism>
<evidence type="ECO:0000313" key="1">
    <source>
        <dbReference type="EMBL" id="KAI7938658.1"/>
    </source>
</evidence>
<proteinExistence type="predicted"/>
<keyword evidence="2" id="KW-1185">Reference proteome</keyword>
<evidence type="ECO:0000313" key="2">
    <source>
        <dbReference type="Proteomes" id="UP001060170"/>
    </source>
</evidence>
<reference evidence="1 2" key="3">
    <citation type="journal article" date="2022" name="Microbiol. Spectr.">
        <title>Folding features and dynamics of 3D genome architecture in plant fungal pathogens.</title>
        <authorList>
            <person name="Xia C."/>
        </authorList>
    </citation>
    <scope>NUCLEOTIDE SEQUENCE [LARGE SCALE GENOMIC DNA]</scope>
    <source>
        <strain evidence="1 2">93-210</strain>
    </source>
</reference>
<reference evidence="2" key="2">
    <citation type="journal article" date="2018" name="Mol. Plant Microbe Interact.">
        <title>Genome sequence resources for the wheat stripe rust pathogen (Puccinia striiformis f. sp. tritici) and the barley stripe rust pathogen (Puccinia striiformis f. sp. hordei).</title>
        <authorList>
            <person name="Xia C."/>
            <person name="Wang M."/>
            <person name="Yin C."/>
            <person name="Cornejo O.E."/>
            <person name="Hulbert S.H."/>
            <person name="Chen X."/>
        </authorList>
    </citation>
    <scope>NUCLEOTIDE SEQUENCE [LARGE SCALE GENOMIC DNA]</scope>
    <source>
        <strain evidence="2">93-210</strain>
    </source>
</reference>
<accession>A0ACC0DT03</accession>
<dbReference type="Proteomes" id="UP001060170">
    <property type="component" value="Chromosome 15"/>
</dbReference>
<reference evidence="2" key="1">
    <citation type="journal article" date="2018" name="BMC Genomics">
        <title>Genomic insights into host adaptation between the wheat stripe rust pathogen (Puccinia striiformis f. sp. tritici) and the barley stripe rust pathogen (Puccinia striiformis f. sp. hordei).</title>
        <authorList>
            <person name="Xia C."/>
            <person name="Wang M."/>
            <person name="Yin C."/>
            <person name="Cornejo O.E."/>
            <person name="Hulbert S.H."/>
            <person name="Chen X."/>
        </authorList>
    </citation>
    <scope>NUCLEOTIDE SEQUENCE [LARGE SCALE GENOMIC DNA]</scope>
    <source>
        <strain evidence="2">93-210</strain>
    </source>
</reference>
<gene>
    <name evidence="1" type="ORF">MJO28_014237</name>
</gene>
<name>A0ACC0DT03_9BASI</name>
<comment type="caution">
    <text evidence="1">The sequence shown here is derived from an EMBL/GenBank/DDBJ whole genome shotgun (WGS) entry which is preliminary data.</text>
</comment>
<protein>
    <submittedName>
        <fullName evidence="1">Uncharacterized protein</fullName>
    </submittedName>
</protein>